<comment type="caution">
    <text evidence="7">The sequence shown here is derived from an EMBL/GenBank/DDBJ whole genome shotgun (WGS) entry which is preliminary data.</text>
</comment>
<dbReference type="Gene3D" id="3.40.50.180">
    <property type="entry name" value="Methylesterase CheB, C-terminal domain"/>
    <property type="match status" value="1"/>
</dbReference>
<dbReference type="HAMAP" id="MF_01440">
    <property type="entry name" value="CheD"/>
    <property type="match status" value="1"/>
</dbReference>
<evidence type="ECO:0000256" key="5">
    <source>
        <dbReference type="PROSITE-ProRule" id="PRU00050"/>
    </source>
</evidence>
<dbReference type="Pfam" id="PF03975">
    <property type="entry name" value="CheD"/>
    <property type="match status" value="1"/>
</dbReference>
<gene>
    <name evidence="4" type="primary">cheD</name>
    <name evidence="7" type="ORF">LRP50_09060</name>
</gene>
<evidence type="ECO:0000256" key="1">
    <source>
        <dbReference type="ARBA" id="ARBA00022500"/>
    </source>
</evidence>
<dbReference type="PROSITE" id="PS50122">
    <property type="entry name" value="CHEB"/>
    <property type="match status" value="1"/>
</dbReference>
<name>A0ABT5QZU8_9GAMM</name>
<comment type="similarity">
    <text evidence="4">Belongs to the CheD family.</text>
</comment>
<feature type="active site" evidence="5">
    <location>
        <position position="358"/>
    </location>
</feature>
<dbReference type="RefSeq" id="WP_274164135.1">
    <property type="nucleotide sequence ID" value="NZ_JAJUBC010000008.1"/>
</dbReference>
<dbReference type="Gene3D" id="3.30.1330.200">
    <property type="match status" value="1"/>
</dbReference>
<feature type="domain" description="CheB-type methylesterase" evidence="6">
    <location>
        <begin position="323"/>
        <end position="513"/>
    </location>
</feature>
<feature type="active site" evidence="5">
    <location>
        <position position="332"/>
    </location>
</feature>
<comment type="catalytic activity">
    <reaction evidence="4">
        <text>L-glutaminyl-[protein] + H2O = L-glutamyl-[protein] + NH4(+)</text>
        <dbReference type="Rhea" id="RHEA:16441"/>
        <dbReference type="Rhea" id="RHEA-COMP:10207"/>
        <dbReference type="Rhea" id="RHEA-COMP:10208"/>
        <dbReference type="ChEBI" id="CHEBI:15377"/>
        <dbReference type="ChEBI" id="CHEBI:28938"/>
        <dbReference type="ChEBI" id="CHEBI:29973"/>
        <dbReference type="ChEBI" id="CHEBI:30011"/>
        <dbReference type="EC" id="3.5.1.44"/>
    </reaction>
</comment>
<dbReference type="InterPro" id="IPR038592">
    <property type="entry name" value="CheD-like_sf"/>
</dbReference>
<keyword evidence="2 4" id="KW-0378">Hydrolase</keyword>
<feature type="active site" evidence="5">
    <location>
        <position position="455"/>
    </location>
</feature>
<proteinExistence type="inferred from homology"/>
<dbReference type="CDD" id="cd16432">
    <property type="entry name" value="CheB_Rec"/>
    <property type="match status" value="1"/>
</dbReference>
<dbReference type="InterPro" id="IPR005659">
    <property type="entry name" value="Chemorcpt_Glu_NH3ase_CheD"/>
</dbReference>
<dbReference type="EC" id="3.5.1.44" evidence="4"/>
<evidence type="ECO:0000256" key="4">
    <source>
        <dbReference type="HAMAP-Rule" id="MF_01440"/>
    </source>
</evidence>
<dbReference type="InterPro" id="IPR000673">
    <property type="entry name" value="Sig_transdc_resp-reg_Me-estase"/>
</dbReference>
<reference evidence="7" key="1">
    <citation type="submission" date="2021-12" db="EMBL/GenBank/DDBJ databases">
        <title>Enterovibrio ZSDZ35 sp. nov. and Enterovibrio ZSDZ42 sp. nov., isolated from coastal seawater in Qingdao.</title>
        <authorList>
            <person name="Zhang P."/>
        </authorList>
    </citation>
    <scope>NUCLEOTIDE SEQUENCE</scope>
    <source>
        <strain evidence="7">ZSDZ42</strain>
    </source>
</reference>
<dbReference type="CDD" id="cd16352">
    <property type="entry name" value="CheD"/>
    <property type="match status" value="1"/>
</dbReference>
<comment type="function">
    <text evidence="4">Probably deamidates glutamine residues to glutamate on methyl-accepting chemotaxis receptors (MCPs), playing an important role in chemotaxis.</text>
</comment>
<dbReference type="SUPFAM" id="SSF64438">
    <property type="entry name" value="CNF1/YfiH-like putative cysteine hydrolases"/>
    <property type="match status" value="1"/>
</dbReference>
<dbReference type="Pfam" id="PF01339">
    <property type="entry name" value="CheB_methylest"/>
    <property type="match status" value="1"/>
</dbReference>
<sequence>MNDIQVRSGEFQFAYQKPTWFNAVVGTCVVVCIWDQENQSGGMCHYRLPIAPNAIAMGEQVNDYGTCAIPNLLKKFKHTSSNPENLMAWVLGGGQVNDGEFMQSQQIGERNVLVALETLAHYGLPIVGVSVGGSSGRQIRFNPKTGQVDFRFVDEAANQTDIAGSTLAQNLKWVYAISASDTFKASVEKTIGNDPSIHVHVLKDLESVSQCFDHQAPQVLIIDSAYLSSVSASASLTSNRLDKISEISLLSTVVVADRATPLIGTLYRTLAKLVGNRILVSTLQNLDRVLASAVRLNSPSVPLQTLATTLSKEHSLEKDETEPAGVVLIGSSTGGVDALEVLLTQFPSRMPPICIAQHIPEGYSSALVQRLNTKSELTVKEAIDGEVLSSSHVYFAPGNNHIKLVQLSDGNVVVRTTQEPPINCFRPSVDYLFDSALKLKGCRIVAALLTGMGSDGAKSLKRLKGIGAFTLVQDEESSVVYGMGRVAKELGAVCRTVPIQGMAQAILDAYKTQYVSELSRDGKNMFNRELR</sequence>
<keyword evidence="1 4" id="KW-0145">Chemotaxis</keyword>
<dbReference type="InterPro" id="IPR011324">
    <property type="entry name" value="Cytotoxic_necrot_fac-like_cat"/>
</dbReference>
<protein>
    <recommendedName>
        <fullName evidence="4">Probable chemoreceptor glutamine deamidase CheD</fullName>
        <ecNumber evidence="4">3.5.1.44</ecNumber>
    </recommendedName>
</protein>
<evidence type="ECO:0000313" key="7">
    <source>
        <dbReference type="EMBL" id="MDD1793274.1"/>
    </source>
</evidence>
<dbReference type="InterPro" id="IPR035909">
    <property type="entry name" value="CheB_C"/>
</dbReference>
<dbReference type="EMBL" id="JAJUBC010000008">
    <property type="protein sequence ID" value="MDD1793274.1"/>
    <property type="molecule type" value="Genomic_DNA"/>
</dbReference>
<evidence type="ECO:0000256" key="2">
    <source>
        <dbReference type="ARBA" id="ARBA00022801"/>
    </source>
</evidence>
<organism evidence="7 8">
    <name type="scientific">Enterovibrio gelatinilyticus</name>
    <dbReference type="NCBI Taxonomy" id="2899819"/>
    <lineage>
        <taxon>Bacteria</taxon>
        <taxon>Pseudomonadati</taxon>
        <taxon>Pseudomonadota</taxon>
        <taxon>Gammaproteobacteria</taxon>
        <taxon>Vibrionales</taxon>
        <taxon>Vibrionaceae</taxon>
        <taxon>Enterovibrio</taxon>
    </lineage>
</organism>
<dbReference type="PANTHER" id="PTHR42872:SF6">
    <property type="entry name" value="PROTEIN-GLUTAMATE METHYLESTERASE_PROTEIN-GLUTAMINE GLUTAMINASE"/>
    <property type="match status" value="1"/>
</dbReference>
<dbReference type="SUPFAM" id="SSF52738">
    <property type="entry name" value="Methylesterase CheB, C-terminal domain"/>
    <property type="match status" value="1"/>
</dbReference>
<comment type="catalytic activity">
    <reaction evidence="3">
        <text>[protein]-L-glutamate 5-O-methyl ester + H2O = L-glutamyl-[protein] + methanol + H(+)</text>
        <dbReference type="Rhea" id="RHEA:23236"/>
        <dbReference type="Rhea" id="RHEA-COMP:10208"/>
        <dbReference type="Rhea" id="RHEA-COMP:10311"/>
        <dbReference type="ChEBI" id="CHEBI:15377"/>
        <dbReference type="ChEBI" id="CHEBI:15378"/>
        <dbReference type="ChEBI" id="CHEBI:17790"/>
        <dbReference type="ChEBI" id="CHEBI:29973"/>
        <dbReference type="ChEBI" id="CHEBI:82795"/>
        <dbReference type="EC" id="3.1.1.61"/>
    </reaction>
</comment>
<dbReference type="Proteomes" id="UP001149400">
    <property type="component" value="Unassembled WGS sequence"/>
</dbReference>
<dbReference type="PANTHER" id="PTHR42872">
    <property type="entry name" value="PROTEIN-GLUTAMATE METHYLESTERASE/PROTEIN-GLUTAMINE GLUTAMINASE"/>
    <property type="match status" value="1"/>
</dbReference>
<evidence type="ECO:0000313" key="8">
    <source>
        <dbReference type="Proteomes" id="UP001149400"/>
    </source>
</evidence>
<evidence type="ECO:0000256" key="3">
    <source>
        <dbReference type="ARBA" id="ARBA00048267"/>
    </source>
</evidence>
<accession>A0ABT5QZU8</accession>
<evidence type="ECO:0000259" key="6">
    <source>
        <dbReference type="PROSITE" id="PS50122"/>
    </source>
</evidence>
<keyword evidence="8" id="KW-1185">Reference proteome</keyword>